<evidence type="ECO:0000313" key="2">
    <source>
        <dbReference type="Proteomes" id="UP000789366"/>
    </source>
</evidence>
<comment type="caution">
    <text evidence="1">The sequence shown here is derived from an EMBL/GenBank/DDBJ whole genome shotgun (WGS) entry which is preliminary data.</text>
</comment>
<keyword evidence="2" id="KW-1185">Reference proteome</keyword>
<name>A0ACA9K424_9GLOM</name>
<evidence type="ECO:0000313" key="1">
    <source>
        <dbReference type="EMBL" id="CAG8450886.1"/>
    </source>
</evidence>
<gene>
    <name evidence="1" type="ORF">SPELUC_LOCUS789</name>
</gene>
<dbReference type="EMBL" id="CAJVPW010000343">
    <property type="protein sequence ID" value="CAG8450886.1"/>
    <property type="molecule type" value="Genomic_DNA"/>
</dbReference>
<accession>A0ACA9K424</accession>
<dbReference type="Proteomes" id="UP000789366">
    <property type="component" value="Unassembled WGS sequence"/>
</dbReference>
<proteinExistence type="predicted"/>
<sequence>MSLWVMFFSDETRVTLIPKEELEPEQKFKKNMMKSIFRRHSNDVMLYQHDNATFHIAGVIKNYINNSSICNIYWPARSLRSKLLKRRVRLRRPSSLKILDQYCQEEWANIKMYDIWKYANTLTEKIKVVKEKFGKHTRY</sequence>
<organism evidence="1 2">
    <name type="scientific">Cetraspora pellucida</name>
    <dbReference type="NCBI Taxonomy" id="1433469"/>
    <lineage>
        <taxon>Eukaryota</taxon>
        <taxon>Fungi</taxon>
        <taxon>Fungi incertae sedis</taxon>
        <taxon>Mucoromycota</taxon>
        <taxon>Glomeromycotina</taxon>
        <taxon>Glomeromycetes</taxon>
        <taxon>Diversisporales</taxon>
        <taxon>Gigasporaceae</taxon>
        <taxon>Cetraspora</taxon>
    </lineage>
</organism>
<reference evidence="1" key="1">
    <citation type="submission" date="2021-06" db="EMBL/GenBank/DDBJ databases">
        <authorList>
            <person name="Kallberg Y."/>
            <person name="Tangrot J."/>
            <person name="Rosling A."/>
        </authorList>
    </citation>
    <scope>NUCLEOTIDE SEQUENCE</scope>
    <source>
        <strain evidence="1">28 12/20/2015</strain>
    </source>
</reference>
<protein>
    <submittedName>
        <fullName evidence="1">504_t:CDS:1</fullName>
    </submittedName>
</protein>